<sequence length="90" mass="9774">MAVCCNQCSSEDPVTHFMLLKPSNLDPSDNHVLDSMLLFSVTIFLELLPATPAVSLPSSPVSSPATQRSSFGNTQPLLTYLSTLQYRTLS</sequence>
<evidence type="ECO:0000313" key="1">
    <source>
        <dbReference type="EMBL" id="MEQ2163032.1"/>
    </source>
</evidence>
<name>A0ABV0MYB6_9TELE</name>
<comment type="caution">
    <text evidence="1">The sequence shown here is derived from an EMBL/GenBank/DDBJ whole genome shotgun (WGS) entry which is preliminary data.</text>
</comment>
<proteinExistence type="predicted"/>
<evidence type="ECO:0000313" key="2">
    <source>
        <dbReference type="Proteomes" id="UP001476798"/>
    </source>
</evidence>
<gene>
    <name evidence="1" type="ORF">GOODEAATRI_026045</name>
</gene>
<protein>
    <submittedName>
        <fullName evidence="1">Uncharacterized protein</fullName>
    </submittedName>
</protein>
<reference evidence="1 2" key="1">
    <citation type="submission" date="2021-06" db="EMBL/GenBank/DDBJ databases">
        <authorList>
            <person name="Palmer J.M."/>
        </authorList>
    </citation>
    <scope>NUCLEOTIDE SEQUENCE [LARGE SCALE GENOMIC DNA]</scope>
    <source>
        <strain evidence="1 2">GA_2019</strain>
        <tissue evidence="1">Muscle</tissue>
    </source>
</reference>
<accession>A0ABV0MYB6</accession>
<dbReference type="Proteomes" id="UP001476798">
    <property type="component" value="Unassembled WGS sequence"/>
</dbReference>
<keyword evidence="2" id="KW-1185">Reference proteome</keyword>
<organism evidence="1 2">
    <name type="scientific">Goodea atripinnis</name>
    <dbReference type="NCBI Taxonomy" id="208336"/>
    <lineage>
        <taxon>Eukaryota</taxon>
        <taxon>Metazoa</taxon>
        <taxon>Chordata</taxon>
        <taxon>Craniata</taxon>
        <taxon>Vertebrata</taxon>
        <taxon>Euteleostomi</taxon>
        <taxon>Actinopterygii</taxon>
        <taxon>Neopterygii</taxon>
        <taxon>Teleostei</taxon>
        <taxon>Neoteleostei</taxon>
        <taxon>Acanthomorphata</taxon>
        <taxon>Ovalentaria</taxon>
        <taxon>Atherinomorphae</taxon>
        <taxon>Cyprinodontiformes</taxon>
        <taxon>Goodeidae</taxon>
        <taxon>Goodea</taxon>
    </lineage>
</organism>
<dbReference type="EMBL" id="JAHRIO010013156">
    <property type="protein sequence ID" value="MEQ2163032.1"/>
    <property type="molecule type" value="Genomic_DNA"/>
</dbReference>